<comment type="function">
    <text evidence="1">Essential component of the TIM23 complex, a complex that mediates the translocation of transit peptide-containing proteins across the mitochondrial inner membrane.</text>
</comment>
<comment type="subunit">
    <text evidence="1">Component of the TIM23 complex.</text>
</comment>
<reference evidence="3 4" key="1">
    <citation type="submission" date="2024-04" db="EMBL/GenBank/DDBJ databases">
        <title>Tritrichomonas musculus Genome.</title>
        <authorList>
            <person name="Alves-Ferreira E."/>
            <person name="Grigg M."/>
            <person name="Lorenzi H."/>
            <person name="Galac M."/>
        </authorList>
    </citation>
    <scope>NUCLEOTIDE SEQUENCE [LARGE SCALE GENOMIC DNA]</scope>
    <source>
        <strain evidence="3 4">EAF2021</strain>
    </source>
</reference>
<keyword evidence="1" id="KW-0809">Transit peptide</keyword>
<keyword evidence="1" id="KW-0811">Translocation</keyword>
<feature type="domain" description="FCP1 homology" evidence="2">
    <location>
        <begin position="55"/>
        <end position="210"/>
    </location>
</feature>
<evidence type="ECO:0000259" key="2">
    <source>
        <dbReference type="PROSITE" id="PS50969"/>
    </source>
</evidence>
<dbReference type="CDD" id="cd07521">
    <property type="entry name" value="HAD_FCP1-like"/>
    <property type="match status" value="1"/>
</dbReference>
<dbReference type="Pfam" id="PF03031">
    <property type="entry name" value="NIF"/>
    <property type="match status" value="1"/>
</dbReference>
<keyword evidence="1" id="KW-0496">Mitochondrion</keyword>
<keyword evidence="4" id="KW-1185">Reference proteome</keyword>
<proteinExistence type="inferred from homology"/>
<organism evidence="3 4">
    <name type="scientific">Tritrichomonas musculus</name>
    <dbReference type="NCBI Taxonomy" id="1915356"/>
    <lineage>
        <taxon>Eukaryota</taxon>
        <taxon>Metamonada</taxon>
        <taxon>Parabasalia</taxon>
        <taxon>Tritrichomonadida</taxon>
        <taxon>Tritrichomonadidae</taxon>
        <taxon>Tritrichomonas</taxon>
    </lineage>
</organism>
<accession>A0ABR2KLL3</accession>
<dbReference type="InterPro" id="IPR023214">
    <property type="entry name" value="HAD_sf"/>
</dbReference>
<dbReference type="Proteomes" id="UP001470230">
    <property type="component" value="Unassembled WGS sequence"/>
</dbReference>
<dbReference type="InterPro" id="IPR036412">
    <property type="entry name" value="HAD-like_sf"/>
</dbReference>
<keyword evidence="1" id="KW-0653">Protein transport</keyword>
<dbReference type="PANTHER" id="PTHR12210">
    <property type="entry name" value="DULLARD PROTEIN PHOSPHATASE"/>
    <property type="match status" value="1"/>
</dbReference>
<dbReference type="PROSITE" id="PS50969">
    <property type="entry name" value="FCP1"/>
    <property type="match status" value="1"/>
</dbReference>
<comment type="subcellular location">
    <subcellularLocation>
        <location evidence="1">Mitochondrion inner membrane</location>
        <topology evidence="1">Single-pass membrane protein</topology>
    </subcellularLocation>
</comment>
<dbReference type="InterPro" id="IPR050365">
    <property type="entry name" value="TIM50"/>
</dbReference>
<dbReference type="SMART" id="SM00577">
    <property type="entry name" value="CPDc"/>
    <property type="match status" value="1"/>
</dbReference>
<dbReference type="EMBL" id="JAPFFF010000004">
    <property type="protein sequence ID" value="KAK8890870.1"/>
    <property type="molecule type" value="Genomic_DNA"/>
</dbReference>
<dbReference type="SUPFAM" id="SSF56784">
    <property type="entry name" value="HAD-like"/>
    <property type="match status" value="1"/>
</dbReference>
<protein>
    <recommendedName>
        <fullName evidence="1">Mitochondrial import inner membrane translocase subunit TIM50</fullName>
    </recommendedName>
</protein>
<dbReference type="Gene3D" id="3.40.50.1000">
    <property type="entry name" value="HAD superfamily/HAD-like"/>
    <property type="match status" value="1"/>
</dbReference>
<dbReference type="InterPro" id="IPR004274">
    <property type="entry name" value="FCP1_dom"/>
</dbReference>
<comment type="caution">
    <text evidence="3">The sequence shown here is derived from an EMBL/GenBank/DDBJ whole genome shotgun (WGS) entry which is preliminary data.</text>
</comment>
<gene>
    <name evidence="3" type="ORF">M9Y10_028069</name>
</gene>
<keyword evidence="1" id="KW-0813">Transport</keyword>
<name>A0ABR2KLL3_9EUKA</name>
<evidence type="ECO:0000313" key="4">
    <source>
        <dbReference type="Proteomes" id="UP001470230"/>
    </source>
</evidence>
<sequence>MCAFQNEFQDYEDFRAATLDEHHFTSQTRHYPGSFGDRLKKFFGLESDTYQPPPPIEGKKTLILDLDETLIHSSDSLPPSSISFFISGDPPFYVYKRPGLDAFLQMCCKKFDTFIFTFADKDYAEPVLDILCPFIDSNHRLYRDLCEAKSGNVRKDLRIFQRSCKDIILVDDSASAVHFNPKNTIKISKWVGSPQDKALIDWLPPLLDECSRADDVRAAITNYEIEQEKRNHPLH</sequence>
<comment type="similarity">
    <text evidence="1">Belongs to the TIM50 family.</text>
</comment>
<evidence type="ECO:0000256" key="1">
    <source>
        <dbReference type="RuleBase" id="RU365079"/>
    </source>
</evidence>
<evidence type="ECO:0000313" key="3">
    <source>
        <dbReference type="EMBL" id="KAK8890870.1"/>
    </source>
</evidence>